<gene>
    <name evidence="9" type="ORF">KIH74_05580</name>
</gene>
<dbReference type="PANTHER" id="PTHR43289:SF34">
    <property type="entry name" value="SERINE_THREONINE-PROTEIN KINASE YBDM-RELATED"/>
    <property type="match status" value="1"/>
</dbReference>
<keyword evidence="10" id="KW-1185">Reference proteome</keyword>
<dbReference type="RefSeq" id="WP_214154683.1">
    <property type="nucleotide sequence ID" value="NZ_JAHBAY010000002.1"/>
</dbReference>
<dbReference type="GO" id="GO:0004674">
    <property type="term" value="F:protein serine/threonine kinase activity"/>
    <property type="evidence" value="ECO:0007669"/>
    <property type="project" value="UniProtKB-KW"/>
</dbReference>
<evidence type="ECO:0000313" key="10">
    <source>
        <dbReference type="Proteomes" id="UP001197247"/>
    </source>
</evidence>
<organism evidence="9 10">
    <name type="scientific">Kineosporia corallincola</name>
    <dbReference type="NCBI Taxonomy" id="2835133"/>
    <lineage>
        <taxon>Bacteria</taxon>
        <taxon>Bacillati</taxon>
        <taxon>Actinomycetota</taxon>
        <taxon>Actinomycetes</taxon>
        <taxon>Kineosporiales</taxon>
        <taxon>Kineosporiaceae</taxon>
        <taxon>Kineosporia</taxon>
    </lineage>
</organism>
<dbReference type="Gene3D" id="1.10.510.10">
    <property type="entry name" value="Transferase(Phosphotransferase) domain 1"/>
    <property type="match status" value="1"/>
</dbReference>
<feature type="compositionally biased region" description="Low complexity" evidence="6">
    <location>
        <begin position="430"/>
        <end position="456"/>
    </location>
</feature>
<accession>A0ABS5TFK0</accession>
<dbReference type="Gene3D" id="3.30.200.20">
    <property type="entry name" value="Phosphorylase Kinase, domain 1"/>
    <property type="match status" value="1"/>
</dbReference>
<name>A0ABS5TFK0_9ACTN</name>
<feature type="compositionally biased region" description="Acidic residues" evidence="6">
    <location>
        <begin position="460"/>
        <end position="483"/>
    </location>
</feature>
<keyword evidence="2 5" id="KW-0547">Nucleotide-binding</keyword>
<feature type="compositionally biased region" description="Low complexity" evidence="6">
    <location>
        <begin position="376"/>
        <end position="391"/>
    </location>
</feature>
<keyword evidence="7" id="KW-0472">Membrane</keyword>
<dbReference type="InterPro" id="IPR008271">
    <property type="entry name" value="Ser/Thr_kinase_AS"/>
</dbReference>
<protein>
    <submittedName>
        <fullName evidence="9">Serine/threonine protein kinase</fullName>
    </submittedName>
</protein>
<dbReference type="Pfam" id="PF00069">
    <property type="entry name" value="Pkinase"/>
    <property type="match status" value="1"/>
</dbReference>
<dbReference type="CDD" id="cd14014">
    <property type="entry name" value="STKc_PknB_like"/>
    <property type="match status" value="1"/>
</dbReference>
<feature type="region of interest" description="Disordered" evidence="6">
    <location>
        <begin position="369"/>
        <end position="509"/>
    </location>
</feature>
<keyword evidence="4 5" id="KW-0067">ATP-binding</keyword>
<feature type="binding site" evidence="5">
    <location>
        <position position="43"/>
    </location>
    <ligand>
        <name>ATP</name>
        <dbReference type="ChEBI" id="CHEBI:30616"/>
    </ligand>
</feature>
<dbReference type="PROSITE" id="PS00108">
    <property type="entry name" value="PROTEIN_KINASE_ST"/>
    <property type="match status" value="1"/>
</dbReference>
<evidence type="ECO:0000256" key="6">
    <source>
        <dbReference type="SAM" id="MobiDB-lite"/>
    </source>
</evidence>
<evidence type="ECO:0000256" key="7">
    <source>
        <dbReference type="SAM" id="Phobius"/>
    </source>
</evidence>
<dbReference type="Proteomes" id="UP001197247">
    <property type="component" value="Unassembled WGS sequence"/>
</dbReference>
<feature type="domain" description="Protein kinase" evidence="8">
    <location>
        <begin position="15"/>
        <end position="271"/>
    </location>
</feature>
<reference evidence="9 10" key="1">
    <citation type="submission" date="2021-05" db="EMBL/GenBank/DDBJ databases">
        <title>Kineosporia and Streptomyces sp. nov. two new marine actinobacteria isolated from Coral.</title>
        <authorList>
            <person name="Buangrab K."/>
            <person name="Sutthacheep M."/>
            <person name="Yeemin T."/>
            <person name="Harunari E."/>
            <person name="Igarashi Y."/>
            <person name="Kanchanasin P."/>
            <person name="Tanasupawat S."/>
            <person name="Phongsopitanun W."/>
        </authorList>
    </citation>
    <scope>NUCLEOTIDE SEQUENCE [LARGE SCALE GENOMIC DNA]</scope>
    <source>
        <strain evidence="9 10">J2-2</strain>
    </source>
</reference>
<keyword evidence="7" id="KW-1133">Transmembrane helix</keyword>
<keyword evidence="3 9" id="KW-0418">Kinase</keyword>
<dbReference type="PROSITE" id="PS50011">
    <property type="entry name" value="PROTEIN_KINASE_DOM"/>
    <property type="match status" value="1"/>
</dbReference>
<feature type="transmembrane region" description="Helical" evidence="7">
    <location>
        <begin position="341"/>
        <end position="362"/>
    </location>
</feature>
<evidence type="ECO:0000256" key="5">
    <source>
        <dbReference type="PROSITE-ProRule" id="PRU10141"/>
    </source>
</evidence>
<keyword evidence="1" id="KW-0808">Transferase</keyword>
<keyword evidence="7" id="KW-0812">Transmembrane</keyword>
<dbReference type="InterPro" id="IPR011009">
    <property type="entry name" value="Kinase-like_dom_sf"/>
</dbReference>
<feature type="compositionally biased region" description="Polar residues" evidence="6">
    <location>
        <begin position="411"/>
        <end position="429"/>
    </location>
</feature>
<dbReference type="SMART" id="SM00220">
    <property type="entry name" value="S_TKc"/>
    <property type="match status" value="1"/>
</dbReference>
<feature type="compositionally biased region" description="Low complexity" evidence="6">
    <location>
        <begin position="484"/>
        <end position="509"/>
    </location>
</feature>
<dbReference type="PANTHER" id="PTHR43289">
    <property type="entry name" value="MITOGEN-ACTIVATED PROTEIN KINASE KINASE KINASE 20-RELATED"/>
    <property type="match status" value="1"/>
</dbReference>
<keyword evidence="9" id="KW-0723">Serine/threonine-protein kinase</keyword>
<evidence type="ECO:0000256" key="1">
    <source>
        <dbReference type="ARBA" id="ARBA00022679"/>
    </source>
</evidence>
<dbReference type="SUPFAM" id="SSF56112">
    <property type="entry name" value="Protein kinase-like (PK-like)"/>
    <property type="match status" value="1"/>
</dbReference>
<evidence type="ECO:0000259" key="8">
    <source>
        <dbReference type="PROSITE" id="PS50011"/>
    </source>
</evidence>
<proteinExistence type="predicted"/>
<evidence type="ECO:0000256" key="2">
    <source>
        <dbReference type="ARBA" id="ARBA00022741"/>
    </source>
</evidence>
<dbReference type="InterPro" id="IPR000719">
    <property type="entry name" value="Prot_kinase_dom"/>
</dbReference>
<evidence type="ECO:0000256" key="3">
    <source>
        <dbReference type="ARBA" id="ARBA00022777"/>
    </source>
</evidence>
<evidence type="ECO:0000256" key="4">
    <source>
        <dbReference type="ARBA" id="ARBA00022840"/>
    </source>
</evidence>
<dbReference type="EMBL" id="JAHBAY010000002">
    <property type="protein sequence ID" value="MBT0768384.1"/>
    <property type="molecule type" value="Genomic_DNA"/>
</dbReference>
<comment type="caution">
    <text evidence="9">The sequence shown here is derived from an EMBL/GenBank/DDBJ whole genome shotgun (WGS) entry which is preliminary data.</text>
</comment>
<evidence type="ECO:0000313" key="9">
    <source>
        <dbReference type="EMBL" id="MBT0768384.1"/>
    </source>
</evidence>
<sequence>MYDLRPGDPEQIGDFAIVGRLGGGGMGTVYLGESPEGTKVAIKVVHEYLAADPEFRRRFGHEVEAAGKISGTYTAEVLTSDTEARLPWMATEFVEGRNLLQTVDADGPLTPQAVLELAAGVADALTEIHRAGVIHRDLKPSNILLSPQGPRVIDFGIARAAEASTVTSTGKITGSAAYMSPEQAVGQRVGPATDIFSLGALLYYAATGEPAFGTGPATAMLYRTVHGEVDMTPIGTAPLRDLIAACLEKDAADRPNAKHVAIAARTGRPVTRLPRPTPPVGIQTTRLTPAAGVSTTVAAGSAYDALMDQVALATASRGNPVIQPGQDPATDAAGRWRSPSVVQAAAGAALIIAVVIGGVVVFTQGDQTEDPAANVSGPTGQTTATPTGTTSADDKKAEPVGVTTPAARPTSDATTYYNNSGEPSASISVTVKPTKSVSPTPSRTKTTTATATPTTKPADDTDDPDTDDTPTGDTTDPGDDDPGTDAPTTTAPTGGSDPGTTTADAGTAE</sequence>
<dbReference type="InterPro" id="IPR017441">
    <property type="entry name" value="Protein_kinase_ATP_BS"/>
</dbReference>
<dbReference type="PROSITE" id="PS00107">
    <property type="entry name" value="PROTEIN_KINASE_ATP"/>
    <property type="match status" value="1"/>
</dbReference>